<evidence type="ECO:0000313" key="2">
    <source>
        <dbReference type="Proteomes" id="UP001058461"/>
    </source>
</evidence>
<evidence type="ECO:0000313" key="1">
    <source>
        <dbReference type="EMBL" id="UTW11461.1"/>
    </source>
</evidence>
<protein>
    <submittedName>
        <fullName evidence="1">Uncharacterized protein</fullName>
    </submittedName>
</protein>
<organism evidence="1 2">
    <name type="scientific">Marinobacterium rhizophilum</name>
    <dbReference type="NCBI Taxonomy" id="420402"/>
    <lineage>
        <taxon>Bacteria</taxon>
        <taxon>Pseudomonadati</taxon>
        <taxon>Pseudomonadota</taxon>
        <taxon>Gammaproteobacteria</taxon>
        <taxon>Oceanospirillales</taxon>
        <taxon>Oceanospirillaceae</taxon>
        <taxon>Marinobacterium</taxon>
    </lineage>
</organism>
<keyword evidence="2" id="KW-1185">Reference proteome</keyword>
<dbReference type="RefSeq" id="WP_255853499.1">
    <property type="nucleotide sequence ID" value="NZ_CP073347.1"/>
</dbReference>
<proteinExistence type="predicted"/>
<gene>
    <name evidence="1" type="ORF">KDW95_19720</name>
</gene>
<dbReference type="Proteomes" id="UP001058461">
    <property type="component" value="Chromosome"/>
</dbReference>
<sequence length="47" mass="5356">MNDKTFHQLILQIKQLPPIFDAGSSRCSKWRPSLTEAAQVSNFPIIQ</sequence>
<name>A0ABY5HGG3_9GAMM</name>
<accession>A0ABY5HGG3</accession>
<dbReference type="EMBL" id="CP073347">
    <property type="protein sequence ID" value="UTW11461.1"/>
    <property type="molecule type" value="Genomic_DNA"/>
</dbReference>
<reference evidence="1" key="1">
    <citation type="submission" date="2021-04" db="EMBL/GenBank/DDBJ databases">
        <title>Oceanospirillales bacteria with DddD are important DMSP degraders in coastal seawater.</title>
        <authorList>
            <person name="Liu J."/>
        </authorList>
    </citation>
    <scope>NUCLEOTIDE SEQUENCE</scope>
    <source>
        <strain evidence="1">D13-1</strain>
    </source>
</reference>